<name>A0A5J5RQL2_GOSBA</name>
<evidence type="ECO:0000256" key="11">
    <source>
        <dbReference type="ARBA" id="ARBA00023136"/>
    </source>
</evidence>
<evidence type="ECO:0000256" key="6">
    <source>
        <dbReference type="ARBA" id="ARBA00022723"/>
    </source>
</evidence>
<keyword evidence="4 12" id="KW-0349">Heme</keyword>
<keyword evidence="9 12" id="KW-0408">Iron</keyword>
<feature type="binding site" description="axial binding residue" evidence="12">
    <location>
        <position position="437"/>
    </location>
    <ligand>
        <name>heme</name>
        <dbReference type="ChEBI" id="CHEBI:30413"/>
    </ligand>
    <ligandPart>
        <name>Fe</name>
        <dbReference type="ChEBI" id="CHEBI:18248"/>
    </ligandPart>
</feature>
<protein>
    <recommendedName>
        <fullName evidence="17">Cytochrome P450</fullName>
    </recommendedName>
</protein>
<keyword evidence="11 14" id="KW-0472">Membrane</keyword>
<evidence type="ECO:0008006" key="17">
    <source>
        <dbReference type="Google" id="ProtNLM"/>
    </source>
</evidence>
<dbReference type="InterPro" id="IPR036396">
    <property type="entry name" value="Cyt_P450_sf"/>
</dbReference>
<accession>A0A5J5RQL2</accession>
<evidence type="ECO:0000256" key="5">
    <source>
        <dbReference type="ARBA" id="ARBA00022692"/>
    </source>
</evidence>
<dbReference type="InterPro" id="IPR050651">
    <property type="entry name" value="Plant_Cytochrome_P450_Monoox"/>
</dbReference>
<keyword evidence="5 14" id="KW-0812">Transmembrane</keyword>
<evidence type="ECO:0000256" key="14">
    <source>
        <dbReference type="SAM" id="Phobius"/>
    </source>
</evidence>
<keyword evidence="16" id="KW-1185">Reference proteome</keyword>
<evidence type="ECO:0000256" key="8">
    <source>
        <dbReference type="ARBA" id="ARBA00023002"/>
    </source>
</evidence>
<organism evidence="15 16">
    <name type="scientific">Gossypium barbadense</name>
    <name type="common">Sea Island cotton</name>
    <name type="synonym">Hibiscus barbadensis</name>
    <dbReference type="NCBI Taxonomy" id="3634"/>
    <lineage>
        <taxon>Eukaryota</taxon>
        <taxon>Viridiplantae</taxon>
        <taxon>Streptophyta</taxon>
        <taxon>Embryophyta</taxon>
        <taxon>Tracheophyta</taxon>
        <taxon>Spermatophyta</taxon>
        <taxon>Magnoliopsida</taxon>
        <taxon>eudicotyledons</taxon>
        <taxon>Gunneridae</taxon>
        <taxon>Pentapetalae</taxon>
        <taxon>rosids</taxon>
        <taxon>malvids</taxon>
        <taxon>Malvales</taxon>
        <taxon>Malvaceae</taxon>
        <taxon>Malvoideae</taxon>
        <taxon>Gossypium</taxon>
    </lineage>
</organism>
<evidence type="ECO:0000256" key="9">
    <source>
        <dbReference type="ARBA" id="ARBA00023004"/>
    </source>
</evidence>
<evidence type="ECO:0000313" key="16">
    <source>
        <dbReference type="Proteomes" id="UP000327439"/>
    </source>
</evidence>
<evidence type="ECO:0000256" key="7">
    <source>
        <dbReference type="ARBA" id="ARBA00022989"/>
    </source>
</evidence>
<dbReference type="GO" id="GO:0005506">
    <property type="term" value="F:iron ion binding"/>
    <property type="evidence" value="ECO:0007669"/>
    <property type="project" value="InterPro"/>
</dbReference>
<reference evidence="16" key="1">
    <citation type="journal article" date="2020" name="Nat. Genet.">
        <title>Genomic diversifications of five Gossypium allopolyploid species and their impact on cotton improvement.</title>
        <authorList>
            <person name="Chen Z.J."/>
            <person name="Sreedasyam A."/>
            <person name="Ando A."/>
            <person name="Song Q."/>
            <person name="De Santiago L.M."/>
            <person name="Hulse-Kemp A.M."/>
            <person name="Ding M."/>
            <person name="Ye W."/>
            <person name="Kirkbride R.C."/>
            <person name="Jenkins J."/>
            <person name="Plott C."/>
            <person name="Lovell J."/>
            <person name="Lin Y.M."/>
            <person name="Vaughn R."/>
            <person name="Liu B."/>
            <person name="Simpson S."/>
            <person name="Scheffler B.E."/>
            <person name="Wen L."/>
            <person name="Saski C.A."/>
            <person name="Grover C.E."/>
            <person name="Hu G."/>
            <person name="Conover J.L."/>
            <person name="Carlson J.W."/>
            <person name="Shu S."/>
            <person name="Boston L.B."/>
            <person name="Williams M."/>
            <person name="Peterson D.G."/>
            <person name="McGee K."/>
            <person name="Jones D.C."/>
            <person name="Wendel J.F."/>
            <person name="Stelly D.M."/>
            <person name="Grimwood J."/>
            <person name="Schmutz J."/>
        </authorList>
    </citation>
    <scope>NUCLEOTIDE SEQUENCE [LARGE SCALE GENOMIC DNA]</scope>
    <source>
        <strain evidence="16">cv. 3-79</strain>
    </source>
</reference>
<evidence type="ECO:0000256" key="3">
    <source>
        <dbReference type="ARBA" id="ARBA00010617"/>
    </source>
</evidence>
<keyword evidence="8 13" id="KW-0560">Oxidoreductase</keyword>
<gene>
    <name evidence="15" type="ORF">ES319_D05G274700v1</name>
</gene>
<proteinExistence type="inferred from homology"/>
<dbReference type="PRINTS" id="PR00385">
    <property type="entry name" value="P450"/>
</dbReference>
<dbReference type="GO" id="GO:0016705">
    <property type="term" value="F:oxidoreductase activity, acting on paired donors, with incorporation or reduction of molecular oxygen"/>
    <property type="evidence" value="ECO:0007669"/>
    <property type="project" value="InterPro"/>
</dbReference>
<dbReference type="SUPFAM" id="SSF48264">
    <property type="entry name" value="Cytochrome P450"/>
    <property type="match status" value="1"/>
</dbReference>
<dbReference type="InterPro" id="IPR001128">
    <property type="entry name" value="Cyt_P450"/>
</dbReference>
<dbReference type="Pfam" id="PF00067">
    <property type="entry name" value="p450"/>
    <property type="match status" value="2"/>
</dbReference>
<evidence type="ECO:0000256" key="4">
    <source>
        <dbReference type="ARBA" id="ARBA00022617"/>
    </source>
</evidence>
<dbReference type="OrthoDB" id="2789670at2759"/>
<dbReference type="Proteomes" id="UP000327439">
    <property type="component" value="Chromosome D05"/>
</dbReference>
<keyword evidence="10 13" id="KW-0503">Monooxygenase</keyword>
<dbReference type="GO" id="GO:0020037">
    <property type="term" value="F:heme binding"/>
    <property type="evidence" value="ECO:0007669"/>
    <property type="project" value="InterPro"/>
</dbReference>
<keyword evidence="6 12" id="KW-0479">Metal-binding</keyword>
<dbReference type="GO" id="GO:0016020">
    <property type="term" value="C:membrane"/>
    <property type="evidence" value="ECO:0007669"/>
    <property type="project" value="UniProtKB-SubCell"/>
</dbReference>
<dbReference type="PANTHER" id="PTHR47947">
    <property type="entry name" value="CYTOCHROME P450 82C3-RELATED"/>
    <property type="match status" value="1"/>
</dbReference>
<dbReference type="InterPro" id="IPR002401">
    <property type="entry name" value="Cyt_P450_E_grp-I"/>
</dbReference>
<keyword evidence="7 14" id="KW-1133">Transmembrane helix</keyword>
<dbReference type="AlphaFoldDB" id="A0A5J5RQL2"/>
<evidence type="ECO:0000313" key="15">
    <source>
        <dbReference type="EMBL" id="KAB2031021.1"/>
    </source>
</evidence>
<dbReference type="FunFam" id="1.10.630.10:FF:000157">
    <property type="entry name" value="Uncharacterized protein"/>
    <property type="match status" value="1"/>
</dbReference>
<dbReference type="PROSITE" id="PS00086">
    <property type="entry name" value="CYTOCHROME_P450"/>
    <property type="match status" value="1"/>
</dbReference>
<evidence type="ECO:0000256" key="12">
    <source>
        <dbReference type="PIRSR" id="PIRSR602401-1"/>
    </source>
</evidence>
<evidence type="ECO:0000256" key="2">
    <source>
        <dbReference type="ARBA" id="ARBA00004370"/>
    </source>
</evidence>
<sequence length="498" mass="56515">MGTFFPNPVIGVAGIFAFLLFSYLLFTTVITRKSSGKKKKPPEIGGARPFLGHLHLLGGPKPAHITLGNFADAYGPIFTFRLGMHPTLVVSNWEMAKECFTTNDKAFASRPRTLAAELLGYNFAMFGFSSYGPYWRHVRKIATLEVLSNYRLAKLRHVRESEIRASIKRLYELVTNNCSEPVVVEMKRWFWTLNINTVFKIVIGKRYSEVETSHEEEENVQRRKSVRDFFDLTGTFTVADSLPFLRWLDLENSGKSYGEHDDFMYMMLSLLEDAEDHPSYDADTINKATCLAIILGGTDTTTVTITWALSLLLNHRDVLKKAQNELDTFVGKDRLVEESDIKNLVYLQAIIKETTRLYPAAPLSVPHESVEDCITGGYFIPAGTRLLVNISKLQRDPKVWSDPDEFRPERFLTTQKHMDVWGQNFEFIPFGSGRRVCPGISFALQVLHLNLATLLQSFEITTPFDEPVDMREGAGLTNLKATPLNVVFTPRLPPHLYE</sequence>
<comment type="similarity">
    <text evidence="3 13">Belongs to the cytochrome P450 family.</text>
</comment>
<evidence type="ECO:0000256" key="1">
    <source>
        <dbReference type="ARBA" id="ARBA00001971"/>
    </source>
</evidence>
<dbReference type="PRINTS" id="PR00463">
    <property type="entry name" value="EP450I"/>
</dbReference>
<evidence type="ECO:0000256" key="10">
    <source>
        <dbReference type="ARBA" id="ARBA00023033"/>
    </source>
</evidence>
<comment type="subcellular location">
    <subcellularLocation>
        <location evidence="2">Membrane</location>
    </subcellularLocation>
</comment>
<dbReference type="InterPro" id="IPR017972">
    <property type="entry name" value="Cyt_P450_CS"/>
</dbReference>
<dbReference type="GO" id="GO:0004497">
    <property type="term" value="F:monooxygenase activity"/>
    <property type="evidence" value="ECO:0007669"/>
    <property type="project" value="UniProtKB-KW"/>
</dbReference>
<comment type="cofactor">
    <cofactor evidence="1 12">
        <name>heme</name>
        <dbReference type="ChEBI" id="CHEBI:30413"/>
    </cofactor>
</comment>
<feature type="transmembrane region" description="Helical" evidence="14">
    <location>
        <begin position="12"/>
        <end position="30"/>
    </location>
</feature>
<dbReference type="Gene3D" id="1.10.630.10">
    <property type="entry name" value="Cytochrome P450"/>
    <property type="match status" value="1"/>
</dbReference>
<dbReference type="PANTHER" id="PTHR47947:SF26">
    <property type="entry name" value="CYTOCHROME P450"/>
    <property type="match status" value="1"/>
</dbReference>
<dbReference type="EMBL" id="CM018219">
    <property type="protein sequence ID" value="KAB2031021.1"/>
    <property type="molecule type" value="Genomic_DNA"/>
</dbReference>
<evidence type="ECO:0000256" key="13">
    <source>
        <dbReference type="RuleBase" id="RU000461"/>
    </source>
</evidence>